<keyword evidence="2" id="KW-1133">Transmembrane helix</keyword>
<dbReference type="EMBL" id="JAJPDE010000024">
    <property type="protein sequence ID" value="MCD7129829.1"/>
    <property type="molecule type" value="Genomic_DNA"/>
</dbReference>
<name>A0A7W3UHR9_9LACO</name>
<dbReference type="AlphaFoldDB" id="A0A7W3UHR9"/>
<feature type="transmembrane region" description="Helical" evidence="2">
    <location>
        <begin position="37"/>
        <end position="56"/>
    </location>
</feature>
<evidence type="ECO:0000256" key="1">
    <source>
        <dbReference type="SAM" id="MobiDB-lite"/>
    </source>
</evidence>
<dbReference type="Proteomes" id="UP000534578">
    <property type="component" value="Unassembled WGS sequence"/>
</dbReference>
<dbReference type="RefSeq" id="WP_182578123.1">
    <property type="nucleotide sequence ID" value="NZ_JACIVE010000032.1"/>
</dbReference>
<reference evidence="3 5" key="1">
    <citation type="submission" date="2020-07" db="EMBL/GenBank/DDBJ databases">
        <title>Description of Limosilactobacillus balticus sp. nov., Limosilactobacillus agrestis sp. nov., Limosilactobacillus albertensis sp. nov., Limosilactobacillus rudii sp. nov., Limosilactobacillus fastidiosus sp. nov., five novel Limosilactobacillus species isolated from the vertebrate gastrointestinal tract, and proposal of 6 subspecies of Limosilactobacillus reuteri adapted to the gastrointestinal tract of specific vertebrate hosts.</title>
        <authorList>
            <person name="Li F."/>
            <person name="Cheng C."/>
            <person name="Zheng J."/>
            <person name="Quevedo R.M."/>
            <person name="Li J."/>
            <person name="Roos S."/>
            <person name="Gaenzle M.G."/>
            <person name="Walter J."/>
        </authorList>
    </citation>
    <scope>NUCLEOTIDE SEQUENCE [LARGE SCALE GENOMIC DNA]</scope>
    <source>
        <strain evidence="3 5">BG-MG3-A</strain>
    </source>
</reference>
<protein>
    <submittedName>
        <fullName evidence="3">Uncharacterized protein</fullName>
    </submittedName>
</protein>
<feature type="transmembrane region" description="Helical" evidence="2">
    <location>
        <begin position="68"/>
        <end position="88"/>
    </location>
</feature>
<dbReference type="EMBL" id="JACIVE010000032">
    <property type="protein sequence ID" value="MBB1095180.1"/>
    <property type="molecule type" value="Genomic_DNA"/>
</dbReference>
<feature type="compositionally biased region" description="Basic residues" evidence="1">
    <location>
        <begin position="182"/>
        <end position="191"/>
    </location>
</feature>
<gene>
    <name evidence="3" type="ORF">H5R92_03020</name>
    <name evidence="4" type="ORF">LTY36_01150</name>
</gene>
<accession>A0A7W3UHR9</accession>
<comment type="caution">
    <text evidence="3">The sequence shown here is derived from an EMBL/GenBank/DDBJ whole genome shotgun (WGS) entry which is preliminary data.</text>
</comment>
<organism evidence="3 5">
    <name type="scientific">Limosilactobacillus agrestis</name>
    <dbReference type="NCBI Taxonomy" id="2759748"/>
    <lineage>
        <taxon>Bacteria</taxon>
        <taxon>Bacillati</taxon>
        <taxon>Bacillota</taxon>
        <taxon>Bacilli</taxon>
        <taxon>Lactobacillales</taxon>
        <taxon>Lactobacillaceae</taxon>
        <taxon>Limosilactobacillus</taxon>
    </lineage>
</organism>
<feature type="region of interest" description="Disordered" evidence="1">
    <location>
        <begin position="171"/>
        <end position="191"/>
    </location>
</feature>
<keyword evidence="2" id="KW-0812">Transmembrane</keyword>
<evidence type="ECO:0000313" key="3">
    <source>
        <dbReference type="EMBL" id="MBB1095180.1"/>
    </source>
</evidence>
<dbReference type="Proteomes" id="UP001199710">
    <property type="component" value="Unassembled WGS sequence"/>
</dbReference>
<keyword evidence="6" id="KW-1185">Reference proteome</keyword>
<evidence type="ECO:0000256" key="2">
    <source>
        <dbReference type="SAM" id="Phobius"/>
    </source>
</evidence>
<evidence type="ECO:0000313" key="4">
    <source>
        <dbReference type="EMBL" id="MCD7129829.1"/>
    </source>
</evidence>
<sequence length="191" mass="21892">MGLDLRDFKRLLSIASGLSAILSICYMKGTSSNANADLITLMFLLSNLLTIAGLKLRDSFNKKIGRIFIYIFSLSGVVLLFDCAFNYTEFLSKNLYKVLCILLIVSMTAFFIRIYAFSKSDEEIQEEIKKSISEVSKTFEETVEEFTKQIDEMGGWKEFVNTAMGRQMAREIKKYSTPKTPRDHKRKGKRK</sequence>
<evidence type="ECO:0000313" key="6">
    <source>
        <dbReference type="Proteomes" id="UP001199710"/>
    </source>
</evidence>
<feature type="transmembrane region" description="Helical" evidence="2">
    <location>
        <begin position="94"/>
        <end position="116"/>
    </location>
</feature>
<evidence type="ECO:0000313" key="5">
    <source>
        <dbReference type="Proteomes" id="UP000534578"/>
    </source>
</evidence>
<reference evidence="4 6" key="2">
    <citation type="submission" date="2021-12" db="EMBL/GenBank/DDBJ databases">
        <title>A phylogenomic analysis of Limosilactobacillus reuteri reveals ancient and stable evolutionary relationships with rodents and birds and zoonotic transmission to humans.</title>
        <authorList>
            <person name="Li F."/>
            <person name="Li X."/>
            <person name="Cheng C."/>
            <person name="Tollenaar S."/>
            <person name="Zhang J.S."/>
            <person name="Simpson D."/>
            <person name="Tasseva G."/>
            <person name="Perez-Munoz M.E."/>
            <person name="Frese S."/>
            <person name="Gaenzle M.G."/>
            <person name="Walter J."/>
            <person name="Zheng J."/>
        </authorList>
    </citation>
    <scope>NUCLEOTIDE SEQUENCE [LARGE SCALE GENOMIC DNA]</scope>
    <source>
        <strain evidence="4 6">BG-MG3-B</strain>
    </source>
</reference>
<keyword evidence="2" id="KW-0472">Membrane</keyword>
<proteinExistence type="predicted"/>